<name>A0A5M6DMP7_9BACT</name>
<organism evidence="1 2">
    <name type="scientific">Adhaeribacter rhizoryzae</name>
    <dbReference type="NCBI Taxonomy" id="2607907"/>
    <lineage>
        <taxon>Bacteria</taxon>
        <taxon>Pseudomonadati</taxon>
        <taxon>Bacteroidota</taxon>
        <taxon>Cytophagia</taxon>
        <taxon>Cytophagales</taxon>
        <taxon>Hymenobacteraceae</taxon>
        <taxon>Adhaeribacter</taxon>
    </lineage>
</organism>
<proteinExistence type="predicted"/>
<protein>
    <submittedName>
        <fullName evidence="1">Uncharacterized protein</fullName>
    </submittedName>
</protein>
<reference evidence="1 2" key="1">
    <citation type="submission" date="2019-09" db="EMBL/GenBank/DDBJ databases">
        <title>Genome sequence and assembly of Adhaeribacter sp.</title>
        <authorList>
            <person name="Chhetri G."/>
        </authorList>
    </citation>
    <scope>NUCLEOTIDE SEQUENCE [LARGE SCALE GENOMIC DNA]</scope>
    <source>
        <strain evidence="1 2">DK36</strain>
    </source>
</reference>
<keyword evidence="2" id="KW-1185">Reference proteome</keyword>
<dbReference type="RefSeq" id="WP_150087144.1">
    <property type="nucleotide sequence ID" value="NZ_VWSF01000002.1"/>
</dbReference>
<dbReference type="Proteomes" id="UP000323426">
    <property type="component" value="Unassembled WGS sequence"/>
</dbReference>
<comment type="caution">
    <text evidence="1">The sequence shown here is derived from an EMBL/GenBank/DDBJ whole genome shotgun (WGS) entry which is preliminary data.</text>
</comment>
<evidence type="ECO:0000313" key="2">
    <source>
        <dbReference type="Proteomes" id="UP000323426"/>
    </source>
</evidence>
<dbReference type="AlphaFoldDB" id="A0A5M6DMP7"/>
<dbReference type="EMBL" id="VWSF01000002">
    <property type="protein sequence ID" value="KAA5548817.1"/>
    <property type="molecule type" value="Genomic_DNA"/>
</dbReference>
<sequence length="93" mass="10416">MFPYYAAGGGWRIQLGWGRIPQPGMPFNNLMLLPPELTLRTTKSGVRLFSVPVKEIEALFTKVQQAQNLTPAQASQQLQAFNASDRLRLKTTI</sequence>
<evidence type="ECO:0000313" key="1">
    <source>
        <dbReference type="EMBL" id="KAA5548817.1"/>
    </source>
</evidence>
<accession>A0A5M6DMP7</accession>
<gene>
    <name evidence="1" type="ORF">F0145_04700</name>
</gene>